<proteinExistence type="predicted"/>
<evidence type="ECO:0000313" key="1">
    <source>
        <dbReference type="EMBL" id="CAO89334.1"/>
    </source>
</evidence>
<sequence length="43" mass="4962">MSNCCKLSPPTAITRKFKFCPRLIIVDNMAKCLVFDSQDWIKV</sequence>
<dbReference type="AlphaFoldDB" id="A8YD94"/>
<dbReference type="EMBL" id="AM778920">
    <property type="protein sequence ID" value="CAO89334.1"/>
    <property type="molecule type" value="Genomic_DNA"/>
</dbReference>
<reference evidence="1" key="1">
    <citation type="submission" date="2007-08" db="EMBL/GenBank/DDBJ databases">
        <authorList>
            <person name="Frangeul L."/>
        </authorList>
    </citation>
    <scope>NUCLEOTIDE SEQUENCE</scope>
    <source>
        <strain evidence="1">PCC 7806</strain>
    </source>
</reference>
<organism evidence="1">
    <name type="scientific">Microcystis aeruginosa (strain PCC 7806)</name>
    <dbReference type="NCBI Taxonomy" id="267872"/>
    <lineage>
        <taxon>Bacteria</taxon>
        <taxon>Bacillati</taxon>
        <taxon>Cyanobacteriota</taxon>
        <taxon>Cyanophyceae</taxon>
        <taxon>Oscillatoriophycideae</taxon>
        <taxon>Chroococcales</taxon>
        <taxon>Microcystaceae</taxon>
        <taxon>Microcystis</taxon>
    </lineage>
</organism>
<accession>A8YD94</accession>
<protein>
    <submittedName>
        <fullName evidence="1">Similarity</fullName>
    </submittedName>
</protein>
<gene>
    <name evidence="1" type="ORF">IPF_6421</name>
</gene>
<name>A8YD94_MICA7</name>